<feature type="domain" description="DUF7007" evidence="1">
    <location>
        <begin position="9"/>
        <end position="128"/>
    </location>
</feature>
<reference evidence="2 3" key="1">
    <citation type="submission" date="2021-07" db="EMBL/GenBank/DDBJ databases">
        <title>Sphingomonas sp.</title>
        <authorList>
            <person name="Feng G."/>
            <person name="Li J."/>
            <person name="Pan M."/>
        </authorList>
    </citation>
    <scope>NUCLEOTIDE SEQUENCE [LARGE SCALE GENOMIC DNA]</scope>
    <source>
        <strain evidence="2 3">RRHST34</strain>
    </source>
</reference>
<keyword evidence="3" id="KW-1185">Reference proteome</keyword>
<organism evidence="2 3">
    <name type="scientific">Sphingomonas citri</name>
    <dbReference type="NCBI Taxonomy" id="2862499"/>
    <lineage>
        <taxon>Bacteria</taxon>
        <taxon>Pseudomonadati</taxon>
        <taxon>Pseudomonadota</taxon>
        <taxon>Alphaproteobacteria</taxon>
        <taxon>Sphingomonadales</taxon>
        <taxon>Sphingomonadaceae</taxon>
        <taxon>Sphingomonas</taxon>
    </lineage>
</organism>
<dbReference type="Proteomes" id="UP000759103">
    <property type="component" value="Unassembled WGS sequence"/>
</dbReference>
<accession>A0ABS7BSX2</accession>
<sequence>MPAFASIPAPVHTLWDAPQTAEQRLPGVWSVTTASHGGFVLSDERQAAMPEALRLDSIYYEEDVDWSLVILGFEAEFAALRKPLFDLERDLARQTARHWRPQRYAAFTGEVLQPSDSHVLRSIASYEAAIGEVGVRAAWGDWADWVPAGKVGVVGQRITGCSHLGFATYDGPNFKGLCDAARYDARDQASTFASLGVEPID</sequence>
<dbReference type="RefSeq" id="WP_219750296.1">
    <property type="nucleotide sequence ID" value="NZ_JAHXZN010000009.1"/>
</dbReference>
<evidence type="ECO:0000313" key="3">
    <source>
        <dbReference type="Proteomes" id="UP000759103"/>
    </source>
</evidence>
<dbReference type="Pfam" id="PF22653">
    <property type="entry name" value="DUF7007"/>
    <property type="match status" value="1"/>
</dbReference>
<gene>
    <name evidence="2" type="ORF">KZ820_18350</name>
</gene>
<name>A0ABS7BSX2_9SPHN</name>
<comment type="caution">
    <text evidence="2">The sequence shown here is derived from an EMBL/GenBank/DDBJ whole genome shotgun (WGS) entry which is preliminary data.</text>
</comment>
<evidence type="ECO:0000259" key="1">
    <source>
        <dbReference type="Pfam" id="PF22653"/>
    </source>
</evidence>
<proteinExistence type="predicted"/>
<dbReference type="EMBL" id="JAHXZN010000009">
    <property type="protein sequence ID" value="MBW6532708.1"/>
    <property type="molecule type" value="Genomic_DNA"/>
</dbReference>
<protein>
    <recommendedName>
        <fullName evidence="1">DUF7007 domain-containing protein</fullName>
    </recommendedName>
</protein>
<dbReference type="InterPro" id="IPR054276">
    <property type="entry name" value="DUF7007"/>
</dbReference>
<evidence type="ECO:0000313" key="2">
    <source>
        <dbReference type="EMBL" id="MBW6532708.1"/>
    </source>
</evidence>